<dbReference type="GO" id="GO:0005506">
    <property type="term" value="F:iron ion binding"/>
    <property type="evidence" value="ECO:0007669"/>
    <property type="project" value="TreeGrafter"/>
</dbReference>
<protein>
    <submittedName>
        <fullName evidence="3">HypC/HybG/HupF family hydrogenase formation chaperone</fullName>
    </submittedName>
</protein>
<gene>
    <name evidence="3" type="ORF">MOP44_03495</name>
</gene>
<reference evidence="3" key="1">
    <citation type="submission" date="2021-04" db="EMBL/GenBank/DDBJ databases">
        <title>Phylogenetic analysis of Acidobacteriaceae.</title>
        <authorList>
            <person name="Qiu L."/>
            <person name="Zhang Q."/>
        </authorList>
    </citation>
    <scope>NUCLEOTIDE SEQUENCE</scope>
    <source>
        <strain evidence="3">DSM 25168</strain>
    </source>
</reference>
<dbReference type="GO" id="GO:0051604">
    <property type="term" value="P:protein maturation"/>
    <property type="evidence" value="ECO:0007669"/>
    <property type="project" value="TreeGrafter"/>
</dbReference>
<evidence type="ECO:0000313" key="4">
    <source>
        <dbReference type="Proteomes" id="UP001059380"/>
    </source>
</evidence>
<dbReference type="RefSeq" id="WP_260794519.1">
    <property type="nucleotide sequence ID" value="NZ_CP093313.1"/>
</dbReference>
<evidence type="ECO:0000313" key="3">
    <source>
        <dbReference type="EMBL" id="UWZ85013.1"/>
    </source>
</evidence>
<evidence type="ECO:0000256" key="1">
    <source>
        <dbReference type="ARBA" id="ARBA00006018"/>
    </source>
</evidence>
<dbReference type="PRINTS" id="PR00445">
    <property type="entry name" value="HUPFHYPC"/>
</dbReference>
<organism evidence="3 4">
    <name type="scientific">Occallatibacter riparius</name>
    <dbReference type="NCBI Taxonomy" id="1002689"/>
    <lineage>
        <taxon>Bacteria</taxon>
        <taxon>Pseudomonadati</taxon>
        <taxon>Acidobacteriota</taxon>
        <taxon>Terriglobia</taxon>
        <taxon>Terriglobales</taxon>
        <taxon>Acidobacteriaceae</taxon>
        <taxon>Occallatibacter</taxon>
    </lineage>
</organism>
<dbReference type="SUPFAM" id="SSF159127">
    <property type="entry name" value="HupF/HypC-like"/>
    <property type="match status" value="1"/>
</dbReference>
<keyword evidence="4" id="KW-1185">Reference proteome</keyword>
<dbReference type="NCBIfam" id="TIGR00074">
    <property type="entry name" value="hypC_hupF"/>
    <property type="match status" value="1"/>
</dbReference>
<dbReference type="AlphaFoldDB" id="A0A9J7BVH6"/>
<dbReference type="PANTHER" id="PTHR35177">
    <property type="entry name" value="HYDROGENASE MATURATION FACTOR HYBG"/>
    <property type="match status" value="1"/>
</dbReference>
<dbReference type="KEGG" id="orp:MOP44_03495"/>
<feature type="region of interest" description="Disordered" evidence="2">
    <location>
        <begin position="88"/>
        <end position="122"/>
    </location>
</feature>
<dbReference type="InterPro" id="IPR001109">
    <property type="entry name" value="Hydrogenase_HupF/HypC"/>
</dbReference>
<sequence>MCLAIPGRVEEITSDGPIRMGRVNFGGVVKKVCLDYVPEIAVGDYAIVHVGFAISKVDEATAEETLATFRAMGVLDEELATEEEAFARAADRPQSNCPDGSCALPDSATSTEPQLLGKKYRQ</sequence>
<dbReference type="FunFam" id="2.30.30.140:FF:000022">
    <property type="entry name" value="Hydrogenase assembly chaperone HybG"/>
    <property type="match status" value="1"/>
</dbReference>
<dbReference type="Proteomes" id="UP001059380">
    <property type="component" value="Chromosome"/>
</dbReference>
<dbReference type="EMBL" id="CP093313">
    <property type="protein sequence ID" value="UWZ85013.1"/>
    <property type="molecule type" value="Genomic_DNA"/>
</dbReference>
<evidence type="ECO:0000256" key="2">
    <source>
        <dbReference type="SAM" id="MobiDB-lite"/>
    </source>
</evidence>
<accession>A0A9J7BVH6</accession>
<dbReference type="PANTHER" id="PTHR35177:SF2">
    <property type="entry name" value="HYDROGENASE MATURATION FACTOR HYBG"/>
    <property type="match status" value="1"/>
</dbReference>
<comment type="similarity">
    <text evidence="1">Belongs to the HupF/HypC family.</text>
</comment>
<dbReference type="Pfam" id="PF01455">
    <property type="entry name" value="HupF_HypC"/>
    <property type="match status" value="1"/>
</dbReference>
<dbReference type="Gene3D" id="2.30.30.140">
    <property type="match status" value="1"/>
</dbReference>
<dbReference type="InterPro" id="IPR019812">
    <property type="entry name" value="Hydgase_assmbl_chp_CS"/>
</dbReference>
<dbReference type="GO" id="GO:1902670">
    <property type="term" value="F:carbon dioxide binding"/>
    <property type="evidence" value="ECO:0007669"/>
    <property type="project" value="TreeGrafter"/>
</dbReference>
<dbReference type="PROSITE" id="PS01097">
    <property type="entry name" value="HUPF_HYPC"/>
    <property type="match status" value="1"/>
</dbReference>
<name>A0A9J7BVH6_9BACT</name>
<proteinExistence type="inferred from homology"/>